<keyword evidence="1" id="KW-0812">Transmembrane</keyword>
<feature type="transmembrane region" description="Helical" evidence="1">
    <location>
        <begin position="163"/>
        <end position="183"/>
    </location>
</feature>
<comment type="caution">
    <text evidence="2">The sequence shown here is derived from an EMBL/GenBank/DDBJ whole genome shotgun (WGS) entry which is preliminary data.</text>
</comment>
<proteinExistence type="predicted"/>
<evidence type="ECO:0000313" key="3">
    <source>
        <dbReference type="Proteomes" id="UP000248790"/>
    </source>
</evidence>
<dbReference type="Proteomes" id="UP000248790">
    <property type="component" value="Unassembled WGS sequence"/>
</dbReference>
<keyword evidence="3" id="KW-1185">Reference proteome</keyword>
<dbReference type="AlphaFoldDB" id="A0A327XCE1"/>
<dbReference type="EMBL" id="QLMC01000001">
    <property type="protein sequence ID" value="RAK03292.1"/>
    <property type="molecule type" value="Genomic_DNA"/>
</dbReference>
<sequence length="193" mass="21678">MWEHTAVARTFAAQSLLSGQPIKFMKVTTFAIRLWRLASLIGFASMLIYTYTSLEATVAVGFTADSRPDVFISRDYLFYGCVAIFLINNTLINTLTKLFPKVSGTALPIPNQQRWLQHRSQLNEIFKNWFYCLMAAVNTVMALALAVLRQLNNQLGSTQLVGHQWLLPVCVAIILLVVISLPIRLAMKPDAED</sequence>
<keyword evidence="1" id="KW-0472">Membrane</keyword>
<accession>A0A327XCE1</accession>
<keyword evidence="1" id="KW-1133">Transmembrane helix</keyword>
<protein>
    <submittedName>
        <fullName evidence="2">Uncharacterized protein</fullName>
    </submittedName>
</protein>
<name>A0A327XCE1_LARAB</name>
<gene>
    <name evidence="2" type="ORF">LX87_01414</name>
</gene>
<evidence type="ECO:0000256" key="1">
    <source>
        <dbReference type="SAM" id="Phobius"/>
    </source>
</evidence>
<feature type="transmembrane region" description="Helical" evidence="1">
    <location>
        <begin position="34"/>
        <end position="52"/>
    </location>
</feature>
<reference evidence="2 3" key="1">
    <citation type="submission" date="2018-06" db="EMBL/GenBank/DDBJ databases">
        <title>Genomic Encyclopedia of Archaeal and Bacterial Type Strains, Phase II (KMG-II): from individual species to whole genera.</title>
        <authorList>
            <person name="Goeker M."/>
        </authorList>
    </citation>
    <scope>NUCLEOTIDE SEQUENCE [LARGE SCALE GENOMIC DNA]</scope>
    <source>
        <strain evidence="2 3">DSM 21851</strain>
    </source>
</reference>
<feature type="transmembrane region" description="Helical" evidence="1">
    <location>
        <begin position="76"/>
        <end position="95"/>
    </location>
</feature>
<feature type="transmembrane region" description="Helical" evidence="1">
    <location>
        <begin position="129"/>
        <end position="151"/>
    </location>
</feature>
<organism evidence="2 3">
    <name type="scientific">Larkinella arboricola</name>
    <dbReference type="NCBI Taxonomy" id="643671"/>
    <lineage>
        <taxon>Bacteria</taxon>
        <taxon>Pseudomonadati</taxon>
        <taxon>Bacteroidota</taxon>
        <taxon>Cytophagia</taxon>
        <taxon>Cytophagales</taxon>
        <taxon>Spirosomataceae</taxon>
        <taxon>Larkinella</taxon>
    </lineage>
</organism>
<evidence type="ECO:0000313" key="2">
    <source>
        <dbReference type="EMBL" id="RAK03292.1"/>
    </source>
</evidence>